<sequence length="136" mass="15644">MPQEAIREPYVDYDYYSNEYMGDLDSTQFSRNLKWATALIDEITYGRIAKLDSIPDCVKDAVCSAVEKYDQYKQLKDQKLKSESNDGYAVSYADAEKMSAVRSEIIADMKMYLAGTGLIYRGRSRKYDYKPGHHGF</sequence>
<protein>
    <recommendedName>
        <fullName evidence="3">DUF1320 domain-containing protein</fullName>
    </recommendedName>
</protein>
<gene>
    <name evidence="1" type="ORF">ERS852498_01078</name>
</gene>
<name>A0A174K2J6_9FIRM</name>
<evidence type="ECO:0000313" key="1">
    <source>
        <dbReference type="EMBL" id="CUP03665.1"/>
    </source>
</evidence>
<dbReference type="AlphaFoldDB" id="A0A174K2J6"/>
<organism evidence="1 2">
    <name type="scientific">Fusicatenibacter saccharivorans</name>
    <dbReference type="NCBI Taxonomy" id="1150298"/>
    <lineage>
        <taxon>Bacteria</taxon>
        <taxon>Bacillati</taxon>
        <taxon>Bacillota</taxon>
        <taxon>Clostridia</taxon>
        <taxon>Lachnospirales</taxon>
        <taxon>Lachnospiraceae</taxon>
        <taxon>Fusicatenibacter</taxon>
    </lineage>
</organism>
<dbReference type="RefSeq" id="WP_055265874.1">
    <property type="nucleotide sequence ID" value="NZ_CZAL01000005.1"/>
</dbReference>
<reference evidence="1 2" key="1">
    <citation type="submission" date="2015-09" db="EMBL/GenBank/DDBJ databases">
        <authorList>
            <consortium name="Pathogen Informatics"/>
        </authorList>
    </citation>
    <scope>NUCLEOTIDE SEQUENCE [LARGE SCALE GENOMIC DNA]</scope>
    <source>
        <strain evidence="1 2">2789STDY5834885</strain>
    </source>
</reference>
<dbReference type="Proteomes" id="UP000095709">
    <property type="component" value="Unassembled WGS sequence"/>
</dbReference>
<evidence type="ECO:0008006" key="3">
    <source>
        <dbReference type="Google" id="ProtNLM"/>
    </source>
</evidence>
<evidence type="ECO:0000313" key="2">
    <source>
        <dbReference type="Proteomes" id="UP000095709"/>
    </source>
</evidence>
<accession>A0A174K2J6</accession>
<dbReference type="EMBL" id="CZAL01000005">
    <property type="protein sequence ID" value="CUP03665.1"/>
    <property type="molecule type" value="Genomic_DNA"/>
</dbReference>
<proteinExistence type="predicted"/>